<keyword evidence="1" id="KW-0472">Membrane</keyword>
<evidence type="ECO:0000256" key="1">
    <source>
        <dbReference type="SAM" id="Phobius"/>
    </source>
</evidence>
<dbReference type="EMBL" id="NMUQ01000002">
    <property type="protein sequence ID" value="OXM14940.1"/>
    <property type="molecule type" value="Genomic_DNA"/>
</dbReference>
<keyword evidence="1" id="KW-0812">Transmembrane</keyword>
<feature type="transmembrane region" description="Helical" evidence="1">
    <location>
        <begin position="23"/>
        <end position="41"/>
    </location>
</feature>
<evidence type="ECO:0008006" key="4">
    <source>
        <dbReference type="Google" id="ProtNLM"/>
    </source>
</evidence>
<accession>A0A229NYI4</accession>
<evidence type="ECO:0000313" key="3">
    <source>
        <dbReference type="Proteomes" id="UP000215145"/>
    </source>
</evidence>
<feature type="transmembrane region" description="Helical" evidence="1">
    <location>
        <begin position="48"/>
        <end position="72"/>
    </location>
</feature>
<gene>
    <name evidence="2" type="ORF">CGZ75_18950</name>
</gene>
<organism evidence="2 3">
    <name type="scientific">Paenibacillus herberti</name>
    <dbReference type="NCBI Taxonomy" id="1619309"/>
    <lineage>
        <taxon>Bacteria</taxon>
        <taxon>Bacillati</taxon>
        <taxon>Bacillota</taxon>
        <taxon>Bacilli</taxon>
        <taxon>Bacillales</taxon>
        <taxon>Paenibacillaceae</taxon>
        <taxon>Paenibacillus</taxon>
    </lineage>
</organism>
<sequence>MYLAATETAEAVATSSTFNTFDIFMVLFTILIAIGFVRLVVQKQKNIFAIGWTAACLLVFLIVDFFMVKIWFGL</sequence>
<keyword evidence="1" id="KW-1133">Transmembrane helix</keyword>
<dbReference type="RefSeq" id="WP_089525757.1">
    <property type="nucleotide sequence ID" value="NZ_NMUQ01000002.1"/>
</dbReference>
<protein>
    <recommendedName>
        <fullName evidence="4">DUF2759 domain-containing protein</fullName>
    </recommendedName>
</protein>
<dbReference type="AlphaFoldDB" id="A0A229NYI4"/>
<dbReference type="Proteomes" id="UP000215145">
    <property type="component" value="Unassembled WGS sequence"/>
</dbReference>
<comment type="caution">
    <text evidence="2">The sequence shown here is derived from an EMBL/GenBank/DDBJ whole genome shotgun (WGS) entry which is preliminary data.</text>
</comment>
<keyword evidence="3" id="KW-1185">Reference proteome</keyword>
<reference evidence="2 3" key="1">
    <citation type="submission" date="2017-07" db="EMBL/GenBank/DDBJ databases">
        <title>Paenibacillus herberti R33 genome sequencing and assembly.</title>
        <authorList>
            <person name="Su W."/>
        </authorList>
    </citation>
    <scope>NUCLEOTIDE SEQUENCE [LARGE SCALE GENOMIC DNA]</scope>
    <source>
        <strain evidence="2 3">R33</strain>
    </source>
</reference>
<evidence type="ECO:0000313" key="2">
    <source>
        <dbReference type="EMBL" id="OXM14940.1"/>
    </source>
</evidence>
<name>A0A229NYI4_9BACL</name>
<dbReference type="OrthoDB" id="2679967at2"/>
<proteinExistence type="predicted"/>